<evidence type="ECO:0000313" key="2">
    <source>
        <dbReference type="Proteomes" id="UP000242188"/>
    </source>
</evidence>
<proteinExistence type="predicted"/>
<organism evidence="1 2">
    <name type="scientific">Mizuhopecten yessoensis</name>
    <name type="common">Japanese scallop</name>
    <name type="synonym">Patinopecten yessoensis</name>
    <dbReference type="NCBI Taxonomy" id="6573"/>
    <lineage>
        <taxon>Eukaryota</taxon>
        <taxon>Metazoa</taxon>
        <taxon>Spiralia</taxon>
        <taxon>Lophotrochozoa</taxon>
        <taxon>Mollusca</taxon>
        <taxon>Bivalvia</taxon>
        <taxon>Autobranchia</taxon>
        <taxon>Pteriomorphia</taxon>
        <taxon>Pectinida</taxon>
        <taxon>Pectinoidea</taxon>
        <taxon>Pectinidae</taxon>
        <taxon>Mizuhopecten</taxon>
    </lineage>
</organism>
<dbReference type="Proteomes" id="UP000242188">
    <property type="component" value="Unassembled WGS sequence"/>
</dbReference>
<name>A0A210PWU3_MIZYE</name>
<evidence type="ECO:0000313" key="1">
    <source>
        <dbReference type="EMBL" id="OWF40968.1"/>
    </source>
</evidence>
<gene>
    <name evidence="1" type="ORF">KP79_PYT15994</name>
</gene>
<dbReference type="EMBL" id="NEDP02005434">
    <property type="protein sequence ID" value="OWF40968.1"/>
    <property type="molecule type" value="Genomic_DNA"/>
</dbReference>
<dbReference type="OrthoDB" id="10521346at2759"/>
<keyword evidence="2" id="KW-1185">Reference proteome</keyword>
<comment type="caution">
    <text evidence="1">The sequence shown here is derived from an EMBL/GenBank/DDBJ whole genome shotgun (WGS) entry which is preliminary data.</text>
</comment>
<protein>
    <submittedName>
        <fullName evidence="1">Uncharacterized protein</fullName>
    </submittedName>
</protein>
<sequence>MMTVYTVRAQGGNVACTQDSDCTSDCPTHHGFSQVNVCQHGNCHCHSVHACTADSDCSCSTEFTASCEHSHCHCTFETFISNQANKLKTN</sequence>
<reference evidence="1 2" key="1">
    <citation type="journal article" date="2017" name="Nat. Ecol. Evol.">
        <title>Scallop genome provides insights into evolution of bilaterian karyotype and development.</title>
        <authorList>
            <person name="Wang S."/>
            <person name="Zhang J."/>
            <person name="Jiao W."/>
            <person name="Li J."/>
            <person name="Xun X."/>
            <person name="Sun Y."/>
            <person name="Guo X."/>
            <person name="Huan P."/>
            <person name="Dong B."/>
            <person name="Zhang L."/>
            <person name="Hu X."/>
            <person name="Sun X."/>
            <person name="Wang J."/>
            <person name="Zhao C."/>
            <person name="Wang Y."/>
            <person name="Wang D."/>
            <person name="Huang X."/>
            <person name="Wang R."/>
            <person name="Lv J."/>
            <person name="Li Y."/>
            <person name="Zhang Z."/>
            <person name="Liu B."/>
            <person name="Lu W."/>
            <person name="Hui Y."/>
            <person name="Liang J."/>
            <person name="Zhou Z."/>
            <person name="Hou R."/>
            <person name="Li X."/>
            <person name="Liu Y."/>
            <person name="Li H."/>
            <person name="Ning X."/>
            <person name="Lin Y."/>
            <person name="Zhao L."/>
            <person name="Xing Q."/>
            <person name="Dou J."/>
            <person name="Li Y."/>
            <person name="Mao J."/>
            <person name="Guo H."/>
            <person name="Dou H."/>
            <person name="Li T."/>
            <person name="Mu C."/>
            <person name="Jiang W."/>
            <person name="Fu Q."/>
            <person name="Fu X."/>
            <person name="Miao Y."/>
            <person name="Liu J."/>
            <person name="Yu Q."/>
            <person name="Li R."/>
            <person name="Liao H."/>
            <person name="Li X."/>
            <person name="Kong Y."/>
            <person name="Jiang Z."/>
            <person name="Chourrout D."/>
            <person name="Li R."/>
            <person name="Bao Z."/>
        </authorList>
    </citation>
    <scope>NUCLEOTIDE SEQUENCE [LARGE SCALE GENOMIC DNA]</scope>
    <source>
        <strain evidence="1 2">PY_sf001</strain>
    </source>
</reference>
<dbReference type="AlphaFoldDB" id="A0A210PWU3"/>
<accession>A0A210PWU3</accession>